<dbReference type="Proteomes" id="UP001202248">
    <property type="component" value="Unassembled WGS sequence"/>
</dbReference>
<evidence type="ECO:0000313" key="2">
    <source>
        <dbReference type="Proteomes" id="UP001202248"/>
    </source>
</evidence>
<dbReference type="RefSeq" id="WP_240826134.1">
    <property type="nucleotide sequence ID" value="NZ_JAKWBL010000001.1"/>
</dbReference>
<evidence type="ECO:0000313" key="1">
    <source>
        <dbReference type="EMBL" id="MCH5596713.1"/>
    </source>
</evidence>
<keyword evidence="2" id="KW-1185">Reference proteome</keyword>
<name>A0ABS9SEE2_9BACT</name>
<reference evidence="1 2" key="1">
    <citation type="submission" date="2022-02" db="EMBL/GenBank/DDBJ databases">
        <authorList>
            <person name="Min J."/>
        </authorList>
    </citation>
    <scope>NUCLEOTIDE SEQUENCE [LARGE SCALE GENOMIC DNA]</scope>
    <source>
        <strain evidence="1 2">GR10-1</strain>
    </source>
</reference>
<comment type="caution">
    <text evidence="1">The sequence shown here is derived from an EMBL/GenBank/DDBJ whole genome shotgun (WGS) entry which is preliminary data.</text>
</comment>
<protein>
    <submittedName>
        <fullName evidence="1">Uncharacterized protein</fullName>
    </submittedName>
</protein>
<gene>
    <name evidence="1" type="ORF">MKP09_01645</name>
</gene>
<dbReference type="EMBL" id="JAKWBL010000001">
    <property type="protein sequence ID" value="MCH5596713.1"/>
    <property type="molecule type" value="Genomic_DNA"/>
</dbReference>
<sequence>MITETATTRYLKLINEKPQIIQHVPLKQIASYLGVTDTSLSRIRKEIVKSPGVSA</sequence>
<organism evidence="1 2">
    <name type="scientific">Niabella ginsengisoli</name>
    <dbReference type="NCBI Taxonomy" id="522298"/>
    <lineage>
        <taxon>Bacteria</taxon>
        <taxon>Pseudomonadati</taxon>
        <taxon>Bacteroidota</taxon>
        <taxon>Chitinophagia</taxon>
        <taxon>Chitinophagales</taxon>
        <taxon>Chitinophagaceae</taxon>
        <taxon>Niabella</taxon>
    </lineage>
</organism>
<proteinExistence type="predicted"/>
<accession>A0ABS9SEE2</accession>